<reference evidence="4" key="1">
    <citation type="submission" date="2017-04" db="EMBL/GenBank/DDBJ databases">
        <title>Genome evolution of the luminous symbionts of deep sea anglerfish.</title>
        <authorList>
            <person name="Hendry T.A."/>
        </authorList>
    </citation>
    <scope>NUCLEOTIDE SEQUENCE [LARGE SCALE GENOMIC DNA]</scope>
    <source>
        <plasmid evidence="4">pcc1</plasmid>
    </source>
</reference>
<geneLocation type="plasmid" evidence="4">
    <name>pcc1</name>
</geneLocation>
<evidence type="ECO:0000313" key="3">
    <source>
        <dbReference type="EMBL" id="ATF10101.1"/>
    </source>
</evidence>
<protein>
    <recommendedName>
        <fullName evidence="2">Macrodomain Ori protein</fullName>
    </recommendedName>
</protein>
<dbReference type="KEGG" id="elux:BTN50_1665"/>
<dbReference type="OrthoDB" id="6400110at2"/>
<dbReference type="RefSeq" id="WP_096619598.1">
    <property type="nucleotide sequence ID" value="NZ_CP020661.1"/>
</dbReference>
<dbReference type="AlphaFoldDB" id="A0A291BAU0"/>
<sequence length="111" mass="12878">MFSGQKFFDDKHFPKGFARSGYFTIKDAQLLETCGRTMTALFEGTMVPQDEEQQRFVDEINGRRAAESQYSLCWLKYLKEINQKHVVYNLCSTSRGGPMEDYLEAEIDEQS</sequence>
<evidence type="ECO:0000313" key="4">
    <source>
        <dbReference type="Proteomes" id="UP000218160"/>
    </source>
</evidence>
<dbReference type="Pfam" id="PF04219">
    <property type="entry name" value="DUF413"/>
    <property type="match status" value="1"/>
</dbReference>
<dbReference type="EMBL" id="CP020661">
    <property type="protein sequence ID" value="ATF10101.1"/>
    <property type="molecule type" value="Genomic_DNA"/>
</dbReference>
<comment type="similarity">
    <text evidence="1">Belongs to the MaoP family.</text>
</comment>
<evidence type="ECO:0000256" key="1">
    <source>
        <dbReference type="ARBA" id="ARBA00093464"/>
    </source>
</evidence>
<accession>A0A291BAU0</accession>
<gene>
    <name evidence="3" type="ORF">BTN50_1665</name>
</gene>
<proteinExistence type="inferred from homology"/>
<organism evidence="3 4">
    <name type="scientific">Candidatus Enterovibrio altilux</name>
    <dbReference type="NCBI Taxonomy" id="1927128"/>
    <lineage>
        <taxon>Bacteria</taxon>
        <taxon>Pseudomonadati</taxon>
        <taxon>Pseudomonadota</taxon>
        <taxon>Gammaproteobacteria</taxon>
        <taxon>Vibrionales</taxon>
        <taxon>Vibrionaceae</taxon>
        <taxon>Enterovibrio</taxon>
    </lineage>
</organism>
<evidence type="ECO:0000256" key="2">
    <source>
        <dbReference type="ARBA" id="ARBA00093628"/>
    </source>
</evidence>
<dbReference type="Proteomes" id="UP000218160">
    <property type="component" value="Plasmid pCC1"/>
</dbReference>
<dbReference type="InterPro" id="IPR007335">
    <property type="entry name" value="DUF413"/>
</dbReference>
<keyword evidence="4" id="KW-1185">Reference proteome</keyword>
<keyword evidence="3" id="KW-0614">Plasmid</keyword>
<name>A0A291BAU0_9GAMM</name>